<keyword evidence="2" id="KW-1185">Reference proteome</keyword>
<organism evidence="1 2">
    <name type="scientific">Paenibacillus sedimenti</name>
    <dbReference type="NCBI Taxonomy" id="2770274"/>
    <lineage>
        <taxon>Bacteria</taxon>
        <taxon>Bacillati</taxon>
        <taxon>Bacillota</taxon>
        <taxon>Bacilli</taxon>
        <taxon>Bacillales</taxon>
        <taxon>Paenibacillaceae</taxon>
        <taxon>Paenibacillus</taxon>
    </lineage>
</organism>
<evidence type="ECO:0000313" key="1">
    <source>
        <dbReference type="EMBL" id="MBD0379708.1"/>
    </source>
</evidence>
<gene>
    <name evidence="1" type="ORF">ICC18_06240</name>
</gene>
<name>A0A926QIK4_9BACL</name>
<comment type="caution">
    <text evidence="1">The sequence shown here is derived from an EMBL/GenBank/DDBJ whole genome shotgun (WGS) entry which is preliminary data.</text>
</comment>
<dbReference type="RefSeq" id="WP_188173505.1">
    <property type="nucleotide sequence ID" value="NZ_JACVVD010000002.1"/>
</dbReference>
<dbReference type="Proteomes" id="UP000650466">
    <property type="component" value="Unassembled WGS sequence"/>
</dbReference>
<evidence type="ECO:0000313" key="2">
    <source>
        <dbReference type="Proteomes" id="UP000650466"/>
    </source>
</evidence>
<protein>
    <submittedName>
        <fullName evidence="1">Uncharacterized protein</fullName>
    </submittedName>
</protein>
<sequence>MSIERFEEGQFRRLAEIVKVMLSSGQILIITAQGVKEKELSALQTYIDEDKIECFWVGDVVHSYTDYNKTFHTNIDSETFTLHVNYLQEKGIIFGI</sequence>
<proteinExistence type="predicted"/>
<accession>A0A926QIK4</accession>
<dbReference type="AlphaFoldDB" id="A0A926QIK4"/>
<dbReference type="EMBL" id="JACVVD010000002">
    <property type="protein sequence ID" value="MBD0379708.1"/>
    <property type="molecule type" value="Genomic_DNA"/>
</dbReference>
<reference evidence="1" key="1">
    <citation type="submission" date="2020-09" db="EMBL/GenBank/DDBJ databases">
        <title>Draft Genome Sequence of Paenibacillus sp. WST5.</title>
        <authorList>
            <person name="Bao Z."/>
        </authorList>
    </citation>
    <scope>NUCLEOTIDE SEQUENCE</scope>
    <source>
        <strain evidence="1">WST5</strain>
    </source>
</reference>